<sequence>MPEYKTVDIWEGDVESLINKPQTLPSAHLILSKCGFSEPNVIGGTTAPAGIIWSLIIMSKNLRSKSDGAVESLALIEATAAKLFRLNTGFGFIQPDEAQLVGVQNGVASYGMYLTQEYNP</sequence>
<proteinExistence type="predicted"/>
<comment type="caution">
    <text evidence="1">The sequence shown here is derived from an EMBL/GenBank/DDBJ whole genome shotgun (WGS) entry which is preliminary data.</text>
</comment>
<keyword evidence="2" id="KW-1185">Reference proteome</keyword>
<dbReference type="EMBL" id="JAHCVJ010000006">
    <property type="protein sequence ID" value="MBT0665764.1"/>
    <property type="molecule type" value="Genomic_DNA"/>
</dbReference>
<name>A0AAW4L3M0_9BACT</name>
<evidence type="ECO:0000313" key="2">
    <source>
        <dbReference type="Proteomes" id="UP000811899"/>
    </source>
</evidence>
<gene>
    <name evidence="1" type="ORF">KI809_15750</name>
</gene>
<organism evidence="1 2">
    <name type="scientific">Geoanaerobacter pelophilus</name>
    <dbReference type="NCBI Taxonomy" id="60036"/>
    <lineage>
        <taxon>Bacteria</taxon>
        <taxon>Pseudomonadati</taxon>
        <taxon>Thermodesulfobacteriota</taxon>
        <taxon>Desulfuromonadia</taxon>
        <taxon>Geobacterales</taxon>
        <taxon>Geobacteraceae</taxon>
        <taxon>Geoanaerobacter</taxon>
    </lineage>
</organism>
<reference evidence="1 2" key="1">
    <citation type="submission" date="2021-05" db="EMBL/GenBank/DDBJ databases">
        <title>The draft genome of Geobacter pelophilus DSM 12255.</title>
        <authorList>
            <person name="Xu Z."/>
            <person name="Masuda Y."/>
            <person name="Itoh H."/>
            <person name="Senoo K."/>
        </authorList>
    </citation>
    <scope>NUCLEOTIDE SEQUENCE [LARGE SCALE GENOMIC DNA]</scope>
    <source>
        <strain evidence="1 2">DSM 12255</strain>
    </source>
</reference>
<dbReference type="Proteomes" id="UP000811899">
    <property type="component" value="Unassembled WGS sequence"/>
</dbReference>
<protein>
    <submittedName>
        <fullName evidence="1">Uncharacterized protein</fullName>
    </submittedName>
</protein>
<dbReference type="AlphaFoldDB" id="A0AAW4L3M0"/>
<evidence type="ECO:0000313" key="1">
    <source>
        <dbReference type="EMBL" id="MBT0665764.1"/>
    </source>
</evidence>
<accession>A0AAW4L3M0</accession>